<dbReference type="PANTHER" id="PTHR44394">
    <property type="entry name" value="BETA-ALANINE-ACTIVATING ENZYME"/>
    <property type="match status" value="1"/>
</dbReference>
<dbReference type="RefSeq" id="WP_005203774.1">
    <property type="nucleotide sequence ID" value="NZ_BAFC01000036.1"/>
</dbReference>
<evidence type="ECO:0000313" key="2">
    <source>
        <dbReference type="EMBL" id="GAB38233.1"/>
    </source>
</evidence>
<feature type="domain" description="AMP-dependent synthetase/ligase" evidence="1">
    <location>
        <begin position="5"/>
        <end position="71"/>
    </location>
</feature>
<proteinExistence type="predicted"/>
<feature type="non-terminal residue" evidence="2">
    <location>
        <position position="1"/>
    </location>
</feature>
<dbReference type="AlphaFoldDB" id="H5TXM5"/>
<dbReference type="Proteomes" id="UP000005845">
    <property type="component" value="Unassembled WGS sequence"/>
</dbReference>
<dbReference type="GO" id="GO:0043041">
    <property type="term" value="P:amino acid activation for nonribosomal peptide biosynthetic process"/>
    <property type="evidence" value="ECO:0007669"/>
    <property type="project" value="TreeGrafter"/>
</dbReference>
<dbReference type="eggNOG" id="COG1020">
    <property type="taxonomic scope" value="Bacteria"/>
</dbReference>
<evidence type="ECO:0000259" key="1">
    <source>
        <dbReference type="Pfam" id="PF00501"/>
    </source>
</evidence>
<keyword evidence="3" id="KW-1185">Reference proteome</keyword>
<sequence>EQRIRELDSLRWVFCSGEALPPATVAAAHRLLPDVSIHNLFGPTEAAVEVGYADVTTRDRLIPIGIPVANTS</sequence>
<dbReference type="InterPro" id="IPR000873">
    <property type="entry name" value="AMP-dep_synth/lig_dom"/>
</dbReference>
<protein>
    <submittedName>
        <fullName evidence="2">Putative non-ribosomal peptide synthetase</fullName>
    </submittedName>
</protein>
<dbReference type="SUPFAM" id="SSF56801">
    <property type="entry name" value="Acetyl-CoA synthetase-like"/>
    <property type="match status" value="1"/>
</dbReference>
<dbReference type="PANTHER" id="PTHR44394:SF1">
    <property type="entry name" value="BETA-ALANINE-ACTIVATING ENZYME"/>
    <property type="match status" value="1"/>
</dbReference>
<dbReference type="Pfam" id="PF00501">
    <property type="entry name" value="AMP-binding"/>
    <property type="match status" value="1"/>
</dbReference>
<dbReference type="EMBL" id="BAFC01000036">
    <property type="protein sequence ID" value="GAB38233.1"/>
    <property type="molecule type" value="Genomic_DNA"/>
</dbReference>
<comment type="caution">
    <text evidence="2">The sequence shown here is derived from an EMBL/GenBank/DDBJ whole genome shotgun (WGS) entry which is preliminary data.</text>
</comment>
<dbReference type="Gene3D" id="3.40.50.980">
    <property type="match status" value="1"/>
</dbReference>
<organism evidence="2 3">
    <name type="scientific">Gordonia sputi NBRC 100414</name>
    <dbReference type="NCBI Taxonomy" id="1089453"/>
    <lineage>
        <taxon>Bacteria</taxon>
        <taxon>Bacillati</taxon>
        <taxon>Actinomycetota</taxon>
        <taxon>Actinomycetes</taxon>
        <taxon>Mycobacteriales</taxon>
        <taxon>Gordoniaceae</taxon>
        <taxon>Gordonia</taxon>
    </lineage>
</organism>
<accession>H5TXM5</accession>
<dbReference type="InterPro" id="IPR052091">
    <property type="entry name" value="Beta-ala_Activ/Resist"/>
</dbReference>
<gene>
    <name evidence="2" type="ORF">GOSPT_036_00010</name>
</gene>
<feature type="non-terminal residue" evidence="2">
    <location>
        <position position="72"/>
    </location>
</feature>
<name>H5TXM5_9ACTN</name>
<reference evidence="2 3" key="1">
    <citation type="submission" date="2012-02" db="EMBL/GenBank/DDBJ databases">
        <title>Whole genome shotgun sequence of Gordonia sputi NBRC 100414.</title>
        <authorList>
            <person name="Yoshida I."/>
            <person name="Hosoyama A."/>
            <person name="Tsuchikane K."/>
            <person name="Katsumata H."/>
            <person name="Yamazaki S."/>
            <person name="Fujita N."/>
        </authorList>
    </citation>
    <scope>NUCLEOTIDE SEQUENCE [LARGE SCALE GENOMIC DNA]</scope>
    <source>
        <strain evidence="2 3">NBRC 100414</strain>
    </source>
</reference>
<evidence type="ECO:0000313" key="3">
    <source>
        <dbReference type="Proteomes" id="UP000005845"/>
    </source>
</evidence>